<dbReference type="GO" id="GO:0060261">
    <property type="term" value="P:positive regulation of transcription initiation by RNA polymerase II"/>
    <property type="evidence" value="ECO:0007669"/>
    <property type="project" value="InterPro"/>
</dbReference>
<feature type="compositionally biased region" description="Basic and acidic residues" evidence="7">
    <location>
        <begin position="73"/>
        <end position="90"/>
    </location>
</feature>
<protein>
    <recommendedName>
        <fullName evidence="8">Transcriptional coactivator p15 (PC4) C-terminal domain-containing protein</fullName>
    </recommendedName>
</protein>
<evidence type="ECO:0000256" key="7">
    <source>
        <dbReference type="SAM" id="MobiDB-lite"/>
    </source>
</evidence>
<evidence type="ECO:0000256" key="1">
    <source>
        <dbReference type="ARBA" id="ARBA00004123"/>
    </source>
</evidence>
<dbReference type="GO" id="GO:0005634">
    <property type="term" value="C:nucleus"/>
    <property type="evidence" value="ECO:0007669"/>
    <property type="project" value="UniProtKB-SubCell"/>
</dbReference>
<dbReference type="Gene3D" id="2.30.31.10">
    <property type="entry name" value="Transcriptional Coactivator Pc4, Chain A"/>
    <property type="match status" value="1"/>
</dbReference>
<sequence length="172" mass="19578">MLYANGGQAFICLRRCKCRIIPTHLQLTAPAALWAAVGCKFCCVVIDLCAARIQSTDRVRWFKDNVKNTAREAKKEIGGADNRKYVEPPSKKPKSNATGSKKNEEEPVWELEKKRFVKVREFKGKVFVDIREYYEADGELKPGKKGISLSTMQWHKLKDIVDEVDEVVKAKC</sequence>
<accession>A0A7R9F966</accession>
<keyword evidence="4" id="KW-0238">DNA-binding</keyword>
<comment type="similarity">
    <text evidence="2">Belongs to the transcriptional coactivator PC4 family.</text>
</comment>
<dbReference type="InterPro" id="IPR045125">
    <property type="entry name" value="Sub1/Tcp4-like"/>
</dbReference>
<dbReference type="EMBL" id="OD571210">
    <property type="protein sequence ID" value="CAD7449153.1"/>
    <property type="molecule type" value="Genomic_DNA"/>
</dbReference>
<evidence type="ECO:0000256" key="6">
    <source>
        <dbReference type="ARBA" id="ARBA00023242"/>
    </source>
</evidence>
<dbReference type="PANTHER" id="PTHR13215">
    <property type="entry name" value="RNA POLYMERASE II TRANSCRIPTIONAL COACTIVATOR"/>
    <property type="match status" value="1"/>
</dbReference>
<proteinExistence type="inferred from homology"/>
<evidence type="ECO:0000256" key="3">
    <source>
        <dbReference type="ARBA" id="ARBA00023015"/>
    </source>
</evidence>
<dbReference type="GO" id="GO:0003713">
    <property type="term" value="F:transcription coactivator activity"/>
    <property type="evidence" value="ECO:0007669"/>
    <property type="project" value="InterPro"/>
</dbReference>
<feature type="region of interest" description="Disordered" evidence="7">
    <location>
        <begin position="73"/>
        <end position="106"/>
    </location>
</feature>
<reference evidence="9" key="1">
    <citation type="submission" date="2020-11" db="EMBL/GenBank/DDBJ databases">
        <authorList>
            <person name="Tran Van P."/>
        </authorList>
    </citation>
    <scope>NUCLEOTIDE SEQUENCE</scope>
</reference>
<dbReference type="Pfam" id="PF02229">
    <property type="entry name" value="PC4"/>
    <property type="match status" value="1"/>
</dbReference>
<dbReference type="InterPro" id="IPR009044">
    <property type="entry name" value="ssDNA-bd_transcriptional_reg"/>
</dbReference>
<dbReference type="SUPFAM" id="SSF54447">
    <property type="entry name" value="ssDNA-binding transcriptional regulator domain"/>
    <property type="match status" value="1"/>
</dbReference>
<evidence type="ECO:0000256" key="4">
    <source>
        <dbReference type="ARBA" id="ARBA00023125"/>
    </source>
</evidence>
<feature type="domain" description="Transcriptional coactivator p15 (PC4) C-terminal" evidence="8">
    <location>
        <begin position="109"/>
        <end position="160"/>
    </location>
</feature>
<name>A0A7R9F966_9NEOP</name>
<dbReference type="InterPro" id="IPR003173">
    <property type="entry name" value="PC4_C"/>
</dbReference>
<evidence type="ECO:0000256" key="5">
    <source>
        <dbReference type="ARBA" id="ARBA00023163"/>
    </source>
</evidence>
<comment type="subcellular location">
    <subcellularLocation>
        <location evidence="1">Nucleus</location>
    </subcellularLocation>
</comment>
<dbReference type="AlphaFoldDB" id="A0A7R9F966"/>
<keyword evidence="3" id="KW-0805">Transcription regulation</keyword>
<organism evidence="9">
    <name type="scientific">Timema bartmani</name>
    <dbReference type="NCBI Taxonomy" id="61472"/>
    <lineage>
        <taxon>Eukaryota</taxon>
        <taxon>Metazoa</taxon>
        <taxon>Ecdysozoa</taxon>
        <taxon>Arthropoda</taxon>
        <taxon>Hexapoda</taxon>
        <taxon>Insecta</taxon>
        <taxon>Pterygota</taxon>
        <taxon>Neoptera</taxon>
        <taxon>Polyneoptera</taxon>
        <taxon>Phasmatodea</taxon>
        <taxon>Timematodea</taxon>
        <taxon>Timematoidea</taxon>
        <taxon>Timematidae</taxon>
        <taxon>Timema</taxon>
    </lineage>
</organism>
<evidence type="ECO:0000256" key="2">
    <source>
        <dbReference type="ARBA" id="ARBA00009001"/>
    </source>
</evidence>
<keyword evidence="6" id="KW-0539">Nucleus</keyword>
<gene>
    <name evidence="9" type="ORF">TBIB3V08_LOCUS11432</name>
</gene>
<keyword evidence="5" id="KW-0804">Transcription</keyword>
<evidence type="ECO:0000313" key="9">
    <source>
        <dbReference type="EMBL" id="CAD7449153.1"/>
    </source>
</evidence>
<evidence type="ECO:0000259" key="8">
    <source>
        <dbReference type="Pfam" id="PF02229"/>
    </source>
</evidence>
<dbReference type="GO" id="GO:0003677">
    <property type="term" value="F:DNA binding"/>
    <property type="evidence" value="ECO:0007669"/>
    <property type="project" value="UniProtKB-KW"/>
</dbReference>